<protein>
    <submittedName>
        <fullName evidence="2">Uncharacterized protein</fullName>
    </submittedName>
</protein>
<keyword evidence="1" id="KW-0472">Membrane</keyword>
<evidence type="ECO:0000313" key="3">
    <source>
        <dbReference type="Proteomes" id="UP001334248"/>
    </source>
</evidence>
<accession>A0ABR0RS47</accession>
<reference evidence="2 3" key="1">
    <citation type="journal article" date="2023" name="Res Sq">
        <title>Genomic and morphological characterization of Knufia obscura isolated from the Mars 2020 spacecraft assembly facility.</title>
        <authorList>
            <person name="Chander A.M."/>
            <person name="Teixeira M.M."/>
            <person name="Singh N.K."/>
            <person name="Williams M.P."/>
            <person name="Parker C.W."/>
            <person name="Leo P."/>
            <person name="Stajich J.E."/>
            <person name="Torok T."/>
            <person name="Tighe S."/>
            <person name="Mason C.E."/>
            <person name="Venkateswaran K."/>
        </authorList>
    </citation>
    <scope>NUCLEOTIDE SEQUENCE [LARGE SCALE GENOMIC DNA]</scope>
    <source>
        <strain evidence="2 3">CCFEE 5817</strain>
    </source>
</reference>
<dbReference type="GeneID" id="89997522"/>
<dbReference type="EMBL" id="JAVHJV010000004">
    <property type="protein sequence ID" value="KAK5943068.1"/>
    <property type="molecule type" value="Genomic_DNA"/>
</dbReference>
<proteinExistence type="predicted"/>
<evidence type="ECO:0000313" key="2">
    <source>
        <dbReference type="EMBL" id="KAK5943068.1"/>
    </source>
</evidence>
<sequence length="250" mass="28867">MDQKLHRAKALDSELQNWLEQLPSHLRSEHENSDLSLKPRRVANYIKKQSVVLRLRYLNLRMVIHAVFMIDEKTIRPSEATSVRECRCRYDYFQTWWYNTTYTLYAVSVLLTLVFRQLARTQQALENLFAHIDRAIMVLQAMDDCLVARNAVALIKRTLARARKVPQPALIAQQISATDDTDINGIQRLPVDLEHETVPNNVDTLSQPYAINNNDAGEAVGDLDWLSTFDDSQQALFWTEWAHEIDTLGT</sequence>
<gene>
    <name evidence="2" type="ORF">PMZ80_004073</name>
</gene>
<keyword evidence="1" id="KW-1133">Transmembrane helix</keyword>
<comment type="caution">
    <text evidence="2">The sequence shown here is derived from an EMBL/GenBank/DDBJ whole genome shotgun (WGS) entry which is preliminary data.</text>
</comment>
<keyword evidence="3" id="KW-1185">Reference proteome</keyword>
<dbReference type="Proteomes" id="UP001334248">
    <property type="component" value="Unassembled WGS sequence"/>
</dbReference>
<name>A0ABR0RS47_9EURO</name>
<feature type="transmembrane region" description="Helical" evidence="1">
    <location>
        <begin position="96"/>
        <end position="115"/>
    </location>
</feature>
<evidence type="ECO:0000256" key="1">
    <source>
        <dbReference type="SAM" id="Phobius"/>
    </source>
</evidence>
<dbReference type="CDD" id="cd12148">
    <property type="entry name" value="fungal_TF_MHR"/>
    <property type="match status" value="1"/>
</dbReference>
<dbReference type="RefSeq" id="XP_064731158.1">
    <property type="nucleotide sequence ID" value="XM_064872500.1"/>
</dbReference>
<organism evidence="2 3">
    <name type="scientific">Knufia obscura</name>
    <dbReference type="NCBI Taxonomy" id="1635080"/>
    <lineage>
        <taxon>Eukaryota</taxon>
        <taxon>Fungi</taxon>
        <taxon>Dikarya</taxon>
        <taxon>Ascomycota</taxon>
        <taxon>Pezizomycotina</taxon>
        <taxon>Eurotiomycetes</taxon>
        <taxon>Chaetothyriomycetidae</taxon>
        <taxon>Chaetothyriales</taxon>
        <taxon>Trichomeriaceae</taxon>
        <taxon>Knufia</taxon>
    </lineage>
</organism>
<keyword evidence="1" id="KW-0812">Transmembrane</keyword>